<proteinExistence type="inferred from homology"/>
<keyword evidence="5 9" id="KW-0904">Protein phosphatase</keyword>
<protein>
    <recommendedName>
        <fullName evidence="9">RNA polymerase II subunit A C-terminal domain phosphatase SSU72</fullName>
        <shortName evidence="9">CTD phosphatase SSU72</shortName>
        <ecNumber evidence="9">3.1.3.16</ecNumber>
    </recommendedName>
</protein>
<dbReference type="GO" id="GO:0006397">
    <property type="term" value="P:mRNA processing"/>
    <property type="evidence" value="ECO:0007669"/>
    <property type="project" value="UniProtKB-KW"/>
</dbReference>
<comment type="subcellular location">
    <subcellularLocation>
        <location evidence="1 9">Nucleus</location>
    </subcellularLocation>
</comment>
<dbReference type="Gene3D" id="3.40.50.2300">
    <property type="match status" value="3"/>
</dbReference>
<sequence length="210" mass="24289">MPSSTLNIAVVCSSNMNRSMEAHAFLRPSKIHMELVELIHCCSKKGFRVKSYGTGDKVKLPGTAIDRPNVYDFNCTYEEIYQDLFIKDASFYTQNGLLHMLDRNRRIKTRPERFQAAKEKFDIVVTCEERVYDQVVEFFESRTPEDSASVHVINIDIQDNHEEATIGAFLICELVTMMCKSEDLDNEIDELLHNYEAKCNRALLHCVLFY</sequence>
<evidence type="ECO:0000256" key="2">
    <source>
        <dbReference type="ARBA" id="ARBA00008978"/>
    </source>
</evidence>
<comment type="function">
    <text evidence="9">Protein phosphatase that catalyzes the dephosphorylation of the C-terminal domain of RNA polymerase II. Plays a role in RNA processing and termination.</text>
</comment>
<evidence type="ECO:0000256" key="5">
    <source>
        <dbReference type="ARBA" id="ARBA00022912"/>
    </source>
</evidence>
<evidence type="ECO:0000256" key="4">
    <source>
        <dbReference type="ARBA" id="ARBA00022801"/>
    </source>
</evidence>
<evidence type="ECO:0000256" key="3">
    <source>
        <dbReference type="ARBA" id="ARBA00022664"/>
    </source>
</evidence>
<evidence type="ECO:0000256" key="6">
    <source>
        <dbReference type="ARBA" id="ARBA00023242"/>
    </source>
</evidence>
<keyword evidence="3 9" id="KW-0507">mRNA processing</keyword>
<evidence type="ECO:0000313" key="11">
    <source>
        <dbReference type="Proteomes" id="UP001558652"/>
    </source>
</evidence>
<organism evidence="10 11">
    <name type="scientific">Ranatra chinensis</name>
    <dbReference type="NCBI Taxonomy" id="642074"/>
    <lineage>
        <taxon>Eukaryota</taxon>
        <taxon>Metazoa</taxon>
        <taxon>Ecdysozoa</taxon>
        <taxon>Arthropoda</taxon>
        <taxon>Hexapoda</taxon>
        <taxon>Insecta</taxon>
        <taxon>Pterygota</taxon>
        <taxon>Neoptera</taxon>
        <taxon>Paraneoptera</taxon>
        <taxon>Hemiptera</taxon>
        <taxon>Heteroptera</taxon>
        <taxon>Panheteroptera</taxon>
        <taxon>Nepomorpha</taxon>
        <taxon>Nepidae</taxon>
        <taxon>Ranatrinae</taxon>
        <taxon>Ranatra</taxon>
    </lineage>
</organism>
<evidence type="ECO:0000313" key="10">
    <source>
        <dbReference type="EMBL" id="KAL1116669.1"/>
    </source>
</evidence>
<accession>A0ABD0YLD7</accession>
<evidence type="ECO:0000256" key="9">
    <source>
        <dbReference type="RuleBase" id="RU369031"/>
    </source>
</evidence>
<comment type="caution">
    <text evidence="10">The sequence shown here is derived from an EMBL/GenBank/DDBJ whole genome shotgun (WGS) entry which is preliminary data.</text>
</comment>
<evidence type="ECO:0000256" key="1">
    <source>
        <dbReference type="ARBA" id="ARBA00004123"/>
    </source>
</evidence>
<keyword evidence="11" id="KW-1185">Reference proteome</keyword>
<dbReference type="Pfam" id="PF04722">
    <property type="entry name" value="Ssu72"/>
    <property type="match status" value="2"/>
</dbReference>
<dbReference type="EC" id="3.1.3.16" evidence="9"/>
<dbReference type="EMBL" id="JBFDAA010000017">
    <property type="protein sequence ID" value="KAL1116669.1"/>
    <property type="molecule type" value="Genomic_DNA"/>
</dbReference>
<keyword evidence="4 9" id="KW-0378">Hydrolase</keyword>
<comment type="catalytic activity">
    <reaction evidence="8 9">
        <text>O-phospho-L-threonyl-[protein] + H2O = L-threonyl-[protein] + phosphate</text>
        <dbReference type="Rhea" id="RHEA:47004"/>
        <dbReference type="Rhea" id="RHEA-COMP:11060"/>
        <dbReference type="Rhea" id="RHEA-COMP:11605"/>
        <dbReference type="ChEBI" id="CHEBI:15377"/>
        <dbReference type="ChEBI" id="CHEBI:30013"/>
        <dbReference type="ChEBI" id="CHEBI:43474"/>
        <dbReference type="ChEBI" id="CHEBI:61977"/>
        <dbReference type="EC" id="3.1.3.16"/>
    </reaction>
</comment>
<comment type="catalytic activity">
    <reaction evidence="7 9">
        <text>O-phospho-L-seryl-[protein] + H2O = L-seryl-[protein] + phosphate</text>
        <dbReference type="Rhea" id="RHEA:20629"/>
        <dbReference type="Rhea" id="RHEA-COMP:9863"/>
        <dbReference type="Rhea" id="RHEA-COMP:11604"/>
        <dbReference type="ChEBI" id="CHEBI:15377"/>
        <dbReference type="ChEBI" id="CHEBI:29999"/>
        <dbReference type="ChEBI" id="CHEBI:43474"/>
        <dbReference type="ChEBI" id="CHEBI:83421"/>
        <dbReference type="EC" id="3.1.3.16"/>
    </reaction>
</comment>
<dbReference type="GO" id="GO:0004722">
    <property type="term" value="F:protein serine/threonine phosphatase activity"/>
    <property type="evidence" value="ECO:0007669"/>
    <property type="project" value="UniProtKB-UniRule"/>
</dbReference>
<dbReference type="FunFam" id="3.40.50.2300:FF:000066">
    <property type="entry name" value="RNA polymerase II subunit A C-terminal domain phosphatase SSU72"/>
    <property type="match status" value="1"/>
</dbReference>
<evidence type="ECO:0000256" key="7">
    <source>
        <dbReference type="ARBA" id="ARBA00047761"/>
    </source>
</evidence>
<dbReference type="AlphaFoldDB" id="A0ABD0YLD7"/>
<comment type="similarity">
    <text evidence="2 9">Belongs to the SSU72 phosphatase family.</text>
</comment>
<reference evidence="10 11" key="1">
    <citation type="submission" date="2024-07" db="EMBL/GenBank/DDBJ databases">
        <title>Chromosome-level genome assembly of the water stick insect Ranatra chinensis (Heteroptera: Nepidae).</title>
        <authorList>
            <person name="Liu X."/>
        </authorList>
    </citation>
    <scope>NUCLEOTIDE SEQUENCE [LARGE SCALE GENOMIC DNA]</scope>
    <source>
        <strain evidence="10">Cailab_2021Rc</strain>
        <tissue evidence="10">Muscle</tissue>
    </source>
</reference>
<dbReference type="Proteomes" id="UP001558652">
    <property type="component" value="Unassembled WGS sequence"/>
</dbReference>
<keyword evidence="6 9" id="KW-0539">Nucleus</keyword>
<gene>
    <name evidence="10" type="ORF">AAG570_005141</name>
</gene>
<evidence type="ECO:0000256" key="8">
    <source>
        <dbReference type="ARBA" id="ARBA00048336"/>
    </source>
</evidence>
<dbReference type="PANTHER" id="PTHR20383">
    <property type="entry name" value="RNA POLYMERASE II SUBUNIT A C-TERMINAL DOMAIN PHOSPHATASE"/>
    <property type="match status" value="1"/>
</dbReference>
<name>A0ABD0YLD7_9HEMI</name>
<dbReference type="GO" id="GO:0005634">
    <property type="term" value="C:nucleus"/>
    <property type="evidence" value="ECO:0007669"/>
    <property type="project" value="UniProtKB-SubCell"/>
</dbReference>
<dbReference type="InterPro" id="IPR006811">
    <property type="entry name" value="RNA_pol_II_suA"/>
</dbReference>